<dbReference type="InterPro" id="IPR004332">
    <property type="entry name" value="Transposase_MuDR"/>
</dbReference>
<organism evidence="10 11">
    <name type="scientific">Lactuca saligna</name>
    <name type="common">Willowleaf lettuce</name>
    <dbReference type="NCBI Taxonomy" id="75948"/>
    <lineage>
        <taxon>Eukaryota</taxon>
        <taxon>Viridiplantae</taxon>
        <taxon>Streptophyta</taxon>
        <taxon>Embryophyta</taxon>
        <taxon>Tracheophyta</taxon>
        <taxon>Spermatophyta</taxon>
        <taxon>Magnoliopsida</taxon>
        <taxon>eudicotyledons</taxon>
        <taxon>Gunneridae</taxon>
        <taxon>Pentapetalae</taxon>
        <taxon>asterids</taxon>
        <taxon>campanulids</taxon>
        <taxon>Asterales</taxon>
        <taxon>Asteraceae</taxon>
        <taxon>Cichorioideae</taxon>
        <taxon>Cichorieae</taxon>
        <taxon>Lactucinae</taxon>
        <taxon>Lactuca</taxon>
    </lineage>
</organism>
<feature type="region of interest" description="Disordered" evidence="8">
    <location>
        <begin position="707"/>
        <end position="767"/>
    </location>
</feature>
<keyword evidence="3 7" id="KW-0863">Zinc-finger</keyword>
<dbReference type="Pfam" id="PF10551">
    <property type="entry name" value="MULE"/>
    <property type="match status" value="1"/>
</dbReference>
<dbReference type="InterPro" id="IPR007527">
    <property type="entry name" value="Znf_SWIM"/>
</dbReference>
<gene>
    <name evidence="10" type="ORF">LSALG_LOCUS32854</name>
</gene>
<feature type="compositionally biased region" description="Acidic residues" evidence="8">
    <location>
        <begin position="214"/>
        <end position="223"/>
    </location>
</feature>
<dbReference type="PROSITE" id="PS01007">
    <property type="entry name" value="TRANSPOSASE_MUTATOR"/>
    <property type="match status" value="1"/>
</dbReference>
<reference evidence="10" key="1">
    <citation type="submission" date="2023-04" db="EMBL/GenBank/DDBJ databases">
        <authorList>
            <person name="Vijverberg K."/>
            <person name="Xiong W."/>
            <person name="Schranz E."/>
        </authorList>
    </citation>
    <scope>NUCLEOTIDE SEQUENCE</scope>
</reference>
<dbReference type="InterPro" id="IPR006564">
    <property type="entry name" value="Znf_PMZ"/>
</dbReference>
<dbReference type="Pfam" id="PF03108">
    <property type="entry name" value="DBD_Tnp_Mut"/>
    <property type="match status" value="1"/>
</dbReference>
<evidence type="ECO:0000256" key="7">
    <source>
        <dbReference type="PROSITE-ProRule" id="PRU00325"/>
    </source>
</evidence>
<dbReference type="InterPro" id="IPR018289">
    <property type="entry name" value="MULE_transposase_dom"/>
</dbReference>
<dbReference type="GO" id="GO:0008270">
    <property type="term" value="F:zinc ion binding"/>
    <property type="evidence" value="ECO:0007669"/>
    <property type="project" value="UniProtKB-KW"/>
</dbReference>
<feature type="region of interest" description="Disordered" evidence="8">
    <location>
        <begin position="214"/>
        <end position="240"/>
    </location>
</feature>
<dbReference type="EMBL" id="OX465083">
    <property type="protein sequence ID" value="CAI9293844.1"/>
    <property type="molecule type" value="Genomic_DNA"/>
</dbReference>
<dbReference type="PANTHER" id="PTHR31973:SF188">
    <property type="entry name" value="POLYPROTEIN, PUTATIVE-RELATED"/>
    <property type="match status" value="1"/>
</dbReference>
<evidence type="ECO:0000313" key="10">
    <source>
        <dbReference type="EMBL" id="CAI9293844.1"/>
    </source>
</evidence>
<evidence type="ECO:0000256" key="4">
    <source>
        <dbReference type="ARBA" id="ARBA00022833"/>
    </source>
</evidence>
<feature type="compositionally biased region" description="Basic residues" evidence="8">
    <location>
        <begin position="711"/>
        <end position="720"/>
    </location>
</feature>
<dbReference type="GO" id="GO:0003677">
    <property type="term" value="F:DNA binding"/>
    <property type="evidence" value="ECO:0007669"/>
    <property type="project" value="UniProtKB-KW"/>
</dbReference>
<protein>
    <recommendedName>
        <fullName evidence="9">SWIM-type domain-containing protein</fullName>
    </recommendedName>
</protein>
<keyword evidence="6" id="KW-0233">DNA recombination</keyword>
<evidence type="ECO:0000259" key="9">
    <source>
        <dbReference type="PROSITE" id="PS50966"/>
    </source>
</evidence>
<dbReference type="PANTHER" id="PTHR31973">
    <property type="entry name" value="POLYPROTEIN, PUTATIVE-RELATED"/>
    <property type="match status" value="1"/>
</dbReference>
<keyword evidence="2" id="KW-0479">Metal-binding</keyword>
<accession>A0AA36EF53</accession>
<dbReference type="AlphaFoldDB" id="A0AA36EF53"/>
<evidence type="ECO:0000256" key="6">
    <source>
        <dbReference type="ARBA" id="ARBA00023172"/>
    </source>
</evidence>
<evidence type="ECO:0000256" key="5">
    <source>
        <dbReference type="ARBA" id="ARBA00023125"/>
    </source>
</evidence>
<dbReference type="Proteomes" id="UP001177003">
    <property type="component" value="Chromosome 7"/>
</dbReference>
<keyword evidence="1" id="KW-0815">Transposition</keyword>
<dbReference type="SMART" id="SM00575">
    <property type="entry name" value="ZnF_PMZ"/>
    <property type="match status" value="1"/>
</dbReference>
<keyword evidence="5" id="KW-0238">DNA-binding</keyword>
<evidence type="ECO:0000313" key="11">
    <source>
        <dbReference type="Proteomes" id="UP001177003"/>
    </source>
</evidence>
<evidence type="ECO:0000256" key="8">
    <source>
        <dbReference type="SAM" id="MobiDB-lite"/>
    </source>
</evidence>
<keyword evidence="11" id="KW-1185">Reference proteome</keyword>
<dbReference type="PROSITE" id="PS50966">
    <property type="entry name" value="ZF_SWIM"/>
    <property type="match status" value="1"/>
</dbReference>
<dbReference type="InterPro" id="IPR001207">
    <property type="entry name" value="Transposase_mutator"/>
</dbReference>
<dbReference type="Pfam" id="PF04434">
    <property type="entry name" value="SWIM"/>
    <property type="match status" value="1"/>
</dbReference>
<name>A0AA36EF53_LACSI</name>
<sequence length="767" mass="88340">MGPHPHLPPYQALTSLPGTYKYHTDNNYTEWVRFETAVWPPRPRAPSPGCGFLRFQPTGSFLAMRCGNLLVRLTLHLISCVLHWINFGSQNKISSPYIAIAGSSSSQQNLVSTSFCNCVRLILMVDEVDTPRREIFGHSPIIEQVTWKYKLKLKYGVFIDKNSKEQRFIIIDSDESFMVMLNMYKEEKEVIIYATTEKITQKMYKSFSGQDQVIDESDDENDSDSNCPSEESYHSRHSSSNEYELLNSDFKSYSYSNKNAVMKVNSKFPNVIAFRRALNNYAITNEFQYIIGKSDLTRLTACCEDKKCEWRIHASLTKDEVTFEVKKFVETRSCTRSNKCGNKHATQGWIGDVLTDKLKSDGDVSPANLKKWCMQSYNVDELEQRNPRSVVEIDLQTEDNKKHFLRFFISLTACSKGFLSSCRPYIVIDACHLKEKFNGVLAAATSIDDNHGMFPVAYGVLESENKNSWTWFLKSLEKAIGTPDGLVISSDKQKGLEVAITQVYPNVKHRECIRHLYSNFKKHYRGDYFITKLWDAAKTYSISKHDRLLNEIASVTYVINQCSISLMQLEKSLCNDLTKKRKIVNKWKGTLVPKAKNYLKRISKNLGNFEVCRSSDNRAQVNYKGKRWEVILDEIKCSCRVWKVKGLPCVHAAANIAFTRDPDWDIYVDTYFTIDKFKEAYALEIAPMSGKDQWVHIKTIEKIYPPIIKRPPGRPKKNRIVPRDEPKKRHRCPRCGMFGHHQKTCKNLERQGSDDASTSKNKEQKRS</sequence>
<evidence type="ECO:0000256" key="2">
    <source>
        <dbReference type="ARBA" id="ARBA00022723"/>
    </source>
</evidence>
<proteinExistence type="predicted"/>
<evidence type="ECO:0000256" key="1">
    <source>
        <dbReference type="ARBA" id="ARBA00022578"/>
    </source>
</evidence>
<keyword evidence="4" id="KW-0862">Zinc</keyword>
<dbReference type="GO" id="GO:0006313">
    <property type="term" value="P:DNA transposition"/>
    <property type="evidence" value="ECO:0007669"/>
    <property type="project" value="InterPro"/>
</dbReference>
<evidence type="ECO:0000256" key="3">
    <source>
        <dbReference type="ARBA" id="ARBA00022771"/>
    </source>
</evidence>
<feature type="domain" description="SWIM-type" evidence="9">
    <location>
        <begin position="628"/>
        <end position="660"/>
    </location>
</feature>
<dbReference type="GO" id="GO:0004803">
    <property type="term" value="F:transposase activity"/>
    <property type="evidence" value="ECO:0007669"/>
    <property type="project" value="InterPro"/>
</dbReference>